<evidence type="ECO:0000313" key="1">
    <source>
        <dbReference type="EMBL" id="ABK98727.1"/>
    </source>
</evidence>
<dbReference type="HOGENOM" id="CLU_134901_0_0_7"/>
<dbReference type="Pfam" id="PF05258">
    <property type="entry name" value="DciA"/>
    <property type="match status" value="1"/>
</dbReference>
<dbReference type="PANTHER" id="PTHR36456:SF1">
    <property type="entry name" value="UPF0232 PROTEIN SCO3875"/>
    <property type="match status" value="1"/>
</dbReference>
<organism evidence="1 2">
    <name type="scientific">Pelobacter propionicus (strain DSM 2379 / NBRC 103807 / OttBd1)</name>
    <dbReference type="NCBI Taxonomy" id="338966"/>
    <lineage>
        <taxon>Bacteria</taxon>
        <taxon>Pseudomonadati</taxon>
        <taxon>Thermodesulfobacteriota</taxon>
        <taxon>Desulfuromonadia</taxon>
        <taxon>Desulfuromonadales</taxon>
        <taxon>Desulfuromonadaceae</taxon>
        <taxon>Pelobacter</taxon>
    </lineage>
</organism>
<dbReference type="EMBL" id="CP000482">
    <property type="protein sequence ID" value="ABK98727.1"/>
    <property type="molecule type" value="Genomic_DNA"/>
</dbReference>
<name>A1AN07_PELPD</name>
<proteinExistence type="predicted"/>
<evidence type="ECO:0000313" key="2">
    <source>
        <dbReference type="Proteomes" id="UP000006732"/>
    </source>
</evidence>
<dbReference type="STRING" id="338966.Ppro_1102"/>
<protein>
    <recommendedName>
        <fullName evidence="3">DUF721 domain-containing protein</fullName>
    </recommendedName>
</protein>
<dbReference type="eggNOG" id="COG5512">
    <property type="taxonomic scope" value="Bacteria"/>
</dbReference>
<gene>
    <name evidence="1" type="ordered locus">Ppro_1102</name>
</gene>
<dbReference type="Proteomes" id="UP000006732">
    <property type="component" value="Chromosome"/>
</dbReference>
<dbReference type="InterPro" id="IPR007922">
    <property type="entry name" value="DciA-like"/>
</dbReference>
<reference evidence="1 2" key="1">
    <citation type="submission" date="2006-10" db="EMBL/GenBank/DDBJ databases">
        <title>Complete sequence of chromosome of Pelobacter propionicus DSM 2379.</title>
        <authorList>
            <consortium name="US DOE Joint Genome Institute"/>
            <person name="Copeland A."/>
            <person name="Lucas S."/>
            <person name="Lapidus A."/>
            <person name="Barry K."/>
            <person name="Detter J.C."/>
            <person name="Glavina del Rio T."/>
            <person name="Hammon N."/>
            <person name="Israni S."/>
            <person name="Dalin E."/>
            <person name="Tice H."/>
            <person name="Pitluck S."/>
            <person name="Saunders E."/>
            <person name="Brettin T."/>
            <person name="Bruce D."/>
            <person name="Han C."/>
            <person name="Tapia R."/>
            <person name="Schmutz J."/>
            <person name="Larimer F."/>
            <person name="Land M."/>
            <person name="Hauser L."/>
            <person name="Kyrpides N."/>
            <person name="Kim E."/>
            <person name="Lovley D."/>
            <person name="Richardson P."/>
        </authorList>
    </citation>
    <scope>NUCLEOTIDE SEQUENCE [LARGE SCALE GENOMIC DNA]</scope>
    <source>
        <strain evidence="2">DSM 2379 / NBRC 103807 / OttBd1</strain>
    </source>
</reference>
<dbReference type="PANTHER" id="PTHR36456">
    <property type="entry name" value="UPF0232 PROTEIN SCO3875"/>
    <property type="match status" value="1"/>
</dbReference>
<dbReference type="KEGG" id="ppd:Ppro_1102"/>
<accession>A1AN07</accession>
<evidence type="ECO:0008006" key="3">
    <source>
        <dbReference type="Google" id="ProtNLM"/>
    </source>
</evidence>
<sequence length="155" mass="17195">MAFPRPMADLLQEGVAIAGLAGRLRDVEIWRHWPEVVGPVVASRSQPLRIINGTLTVVVSSGPWMQELSFLKGVMKEKLNERLGAEVVREIVLRSGKVAVAEPAPVEEPPRRKPLTPQEEEFIAKQSTAIEDPETREAFAALMRASFESGTEKRQ</sequence>
<keyword evidence="2" id="KW-1185">Reference proteome</keyword>
<dbReference type="AlphaFoldDB" id="A1AN07"/>